<gene>
    <name evidence="2" type="ordered locus">Gbro_1184</name>
</gene>
<dbReference type="KEGG" id="gbr:Gbro_1184"/>
<dbReference type="Pfam" id="PF12728">
    <property type="entry name" value="HTH_17"/>
    <property type="match status" value="1"/>
</dbReference>
<feature type="domain" description="Helix-turn-helix" evidence="1">
    <location>
        <begin position="6"/>
        <end position="51"/>
    </location>
</feature>
<reference evidence="3" key="1">
    <citation type="submission" date="2009-10" db="EMBL/GenBank/DDBJ databases">
        <title>The complete chromosome of Gordonia bronchialis DSM 43247.</title>
        <authorList>
            <consortium name="US DOE Joint Genome Institute (JGI-PGF)"/>
            <person name="Lucas S."/>
            <person name="Copeland A."/>
            <person name="Lapidus A."/>
            <person name="Glavina del Rio T."/>
            <person name="Dalin E."/>
            <person name="Tice H."/>
            <person name="Bruce D."/>
            <person name="Goodwin L."/>
            <person name="Pitluck S."/>
            <person name="Kyrpides N."/>
            <person name="Mavromatis K."/>
            <person name="Ivanova N."/>
            <person name="Ovchinnikova G."/>
            <person name="Saunders E."/>
            <person name="Brettin T."/>
            <person name="Detter J.C."/>
            <person name="Han C."/>
            <person name="Larimer F."/>
            <person name="Land M."/>
            <person name="Hauser L."/>
            <person name="Markowitz V."/>
            <person name="Cheng J.-F."/>
            <person name="Hugenholtz P."/>
            <person name="Woyke T."/>
            <person name="Wu D."/>
            <person name="Jando M."/>
            <person name="Schneider S."/>
            <person name="Goeker M."/>
            <person name="Klenk H.-P."/>
            <person name="Eisen J.A."/>
        </authorList>
    </citation>
    <scope>NUCLEOTIDE SEQUENCE [LARGE SCALE GENOMIC DNA]</scope>
    <source>
        <strain evidence="3">ATCC 25592 / DSM 43247 / BCRC 13721 / JCM 3198 / KCTC 3076 / NBRC 16047 / NCTC 10667</strain>
    </source>
</reference>
<accession>D0L536</accession>
<dbReference type="InterPro" id="IPR041657">
    <property type="entry name" value="HTH_17"/>
</dbReference>
<dbReference type="SUPFAM" id="SSF46955">
    <property type="entry name" value="Putative DNA-binding domain"/>
    <property type="match status" value="1"/>
</dbReference>
<dbReference type="Proteomes" id="UP000001219">
    <property type="component" value="Chromosome"/>
</dbReference>
<dbReference type="GO" id="GO:0003677">
    <property type="term" value="F:DNA binding"/>
    <property type="evidence" value="ECO:0007669"/>
    <property type="project" value="InterPro"/>
</dbReference>
<dbReference type="EMBL" id="CP001802">
    <property type="protein sequence ID" value="ACY20488.1"/>
    <property type="molecule type" value="Genomic_DNA"/>
</dbReference>
<evidence type="ECO:0000313" key="2">
    <source>
        <dbReference type="EMBL" id="ACY20488.1"/>
    </source>
</evidence>
<dbReference type="OrthoDB" id="4870800at2"/>
<organism evidence="2 3">
    <name type="scientific">Gordonia bronchialis (strain ATCC 25592 / DSM 43247 / BCRC 13721 / JCM 3198 / KCTC 3076 / NBRC 16047 / NCTC 10667)</name>
    <name type="common">Rhodococcus bronchialis</name>
    <dbReference type="NCBI Taxonomy" id="526226"/>
    <lineage>
        <taxon>Bacteria</taxon>
        <taxon>Bacillati</taxon>
        <taxon>Actinomycetota</taxon>
        <taxon>Actinomycetes</taxon>
        <taxon>Mycobacteriales</taxon>
        <taxon>Gordoniaceae</taxon>
        <taxon>Gordonia</taxon>
    </lineage>
</organism>
<dbReference type="InterPro" id="IPR010093">
    <property type="entry name" value="SinI_DNA-bd"/>
</dbReference>
<name>D0L536_GORB4</name>
<protein>
    <submittedName>
        <fullName evidence="2">DNA binding domain protein, excisionase family</fullName>
    </submittedName>
</protein>
<proteinExistence type="predicted"/>
<keyword evidence="3" id="KW-1185">Reference proteome</keyword>
<dbReference type="InterPro" id="IPR009061">
    <property type="entry name" value="DNA-bd_dom_put_sf"/>
</dbReference>
<dbReference type="AlphaFoldDB" id="D0L536"/>
<dbReference type="HOGENOM" id="CLU_191453_1_0_11"/>
<reference evidence="2 3" key="2">
    <citation type="journal article" date="2010" name="Stand. Genomic Sci.">
        <title>Complete genome sequence of Gordonia bronchialis type strain (3410).</title>
        <authorList>
            <person name="Ivanova N."/>
            <person name="Sikorski J."/>
            <person name="Jando M."/>
            <person name="Lapidus A."/>
            <person name="Nolan M."/>
            <person name="Lucas S."/>
            <person name="Del Rio T.G."/>
            <person name="Tice H."/>
            <person name="Copeland A."/>
            <person name="Cheng J.F."/>
            <person name="Chen F."/>
            <person name="Bruce D."/>
            <person name="Goodwin L."/>
            <person name="Pitluck S."/>
            <person name="Mavromatis K."/>
            <person name="Ovchinnikova G."/>
            <person name="Pati A."/>
            <person name="Chen A."/>
            <person name="Palaniappan K."/>
            <person name="Land M."/>
            <person name="Hauser L."/>
            <person name="Chang Y.J."/>
            <person name="Jeffries C.D."/>
            <person name="Chain P."/>
            <person name="Saunders E."/>
            <person name="Han C."/>
            <person name="Detter J.C."/>
            <person name="Brettin T."/>
            <person name="Rohde M."/>
            <person name="Goker M."/>
            <person name="Bristow J."/>
            <person name="Eisen J.A."/>
            <person name="Markowitz V."/>
            <person name="Hugenholtz P."/>
            <person name="Klenk H.P."/>
            <person name="Kyrpides N.C."/>
        </authorList>
    </citation>
    <scope>NUCLEOTIDE SEQUENCE [LARGE SCALE GENOMIC DNA]</scope>
    <source>
        <strain evidence="3">ATCC 25592 / DSM 43247 / BCRC 13721 / JCM 3198 / KCTC 3076 / NBRC 16047 / NCTC 10667</strain>
    </source>
</reference>
<dbReference type="NCBIfam" id="TIGR01764">
    <property type="entry name" value="excise"/>
    <property type="match status" value="1"/>
</dbReference>
<sequence>MAATASVQEIADQYGVCAMTVRRWIWSGRIPATRLGPKLIRLDPEEVNEAITHAVA</sequence>
<evidence type="ECO:0000259" key="1">
    <source>
        <dbReference type="Pfam" id="PF12728"/>
    </source>
</evidence>
<dbReference type="STRING" id="526226.Gbro_1184"/>
<evidence type="ECO:0000313" key="3">
    <source>
        <dbReference type="Proteomes" id="UP000001219"/>
    </source>
</evidence>